<keyword evidence="2 7" id="KW-0732">Signal</keyword>
<dbReference type="SUPFAM" id="SSF48452">
    <property type="entry name" value="TPR-like"/>
    <property type="match status" value="1"/>
</dbReference>
<accession>A0A9W8KYK2</accession>
<dbReference type="InterPro" id="IPR019734">
    <property type="entry name" value="TPR_rpt"/>
</dbReference>
<dbReference type="Gene3D" id="1.10.287.110">
    <property type="entry name" value="DnaJ domain"/>
    <property type="match status" value="1"/>
</dbReference>
<evidence type="ECO:0000259" key="8">
    <source>
        <dbReference type="PROSITE" id="PS50076"/>
    </source>
</evidence>
<keyword evidence="4" id="KW-0802">TPR repeat</keyword>
<keyword evidence="5" id="KW-0175">Coiled coil</keyword>
<dbReference type="CDD" id="cd06257">
    <property type="entry name" value="DnaJ"/>
    <property type="match status" value="1"/>
</dbReference>
<evidence type="ECO:0000256" key="7">
    <source>
        <dbReference type="SAM" id="SignalP"/>
    </source>
</evidence>
<dbReference type="PANTHER" id="PTHR44140">
    <property type="entry name" value="LD25575P"/>
    <property type="match status" value="1"/>
</dbReference>
<evidence type="ECO:0000313" key="10">
    <source>
        <dbReference type="Proteomes" id="UP001151518"/>
    </source>
</evidence>
<dbReference type="SMART" id="SM00028">
    <property type="entry name" value="TPR"/>
    <property type="match status" value="6"/>
</dbReference>
<dbReference type="GO" id="GO:0051087">
    <property type="term" value="F:protein-folding chaperone binding"/>
    <property type="evidence" value="ECO:0007669"/>
    <property type="project" value="TreeGrafter"/>
</dbReference>
<evidence type="ECO:0000256" key="1">
    <source>
        <dbReference type="ARBA" id="ARBA00004240"/>
    </source>
</evidence>
<feature type="chain" id="PRO_5040993501" description="J domain-containing protein" evidence="7">
    <location>
        <begin position="23"/>
        <end position="540"/>
    </location>
</feature>
<dbReference type="OrthoDB" id="1726119at2759"/>
<feature type="coiled-coil region" evidence="5">
    <location>
        <begin position="250"/>
        <end position="277"/>
    </location>
</feature>
<dbReference type="GO" id="GO:0005783">
    <property type="term" value="C:endoplasmic reticulum"/>
    <property type="evidence" value="ECO:0007669"/>
    <property type="project" value="UniProtKB-SubCell"/>
</dbReference>
<dbReference type="InterPro" id="IPR036869">
    <property type="entry name" value="J_dom_sf"/>
</dbReference>
<dbReference type="PROSITE" id="PS50005">
    <property type="entry name" value="TPR"/>
    <property type="match status" value="1"/>
</dbReference>
<reference evidence="9" key="1">
    <citation type="submission" date="2022-07" db="EMBL/GenBank/DDBJ databases">
        <title>Phylogenomic reconstructions and comparative analyses of Kickxellomycotina fungi.</title>
        <authorList>
            <person name="Reynolds N.K."/>
            <person name="Stajich J.E."/>
            <person name="Barry K."/>
            <person name="Grigoriev I.V."/>
            <person name="Crous P."/>
            <person name="Smith M.E."/>
        </authorList>
    </citation>
    <scope>NUCLEOTIDE SEQUENCE</scope>
    <source>
        <strain evidence="9">NRRL 3115</strain>
    </source>
</reference>
<dbReference type="InterPro" id="IPR001623">
    <property type="entry name" value="DnaJ_domain"/>
</dbReference>
<gene>
    <name evidence="9" type="ORF">GGI25_001363</name>
</gene>
<feature type="domain" description="J" evidence="8">
    <location>
        <begin position="414"/>
        <end position="482"/>
    </location>
</feature>
<evidence type="ECO:0000256" key="4">
    <source>
        <dbReference type="PROSITE-ProRule" id="PRU00339"/>
    </source>
</evidence>
<evidence type="ECO:0000256" key="2">
    <source>
        <dbReference type="ARBA" id="ARBA00022729"/>
    </source>
</evidence>
<dbReference type="GO" id="GO:0034975">
    <property type="term" value="P:protein folding in endoplasmic reticulum"/>
    <property type="evidence" value="ECO:0007669"/>
    <property type="project" value="TreeGrafter"/>
</dbReference>
<dbReference type="InterPro" id="IPR011990">
    <property type="entry name" value="TPR-like_helical_dom_sf"/>
</dbReference>
<dbReference type="Gene3D" id="1.25.40.10">
    <property type="entry name" value="Tetratricopeptide repeat domain"/>
    <property type="match status" value="1"/>
</dbReference>
<dbReference type="Pfam" id="PF00226">
    <property type="entry name" value="DnaJ"/>
    <property type="match status" value="1"/>
</dbReference>
<dbReference type="InterPro" id="IPR051727">
    <property type="entry name" value="DnaJ_C3_Co-chaperones"/>
</dbReference>
<dbReference type="PANTHER" id="PTHR44140:SF2">
    <property type="entry name" value="LD25575P"/>
    <property type="match status" value="1"/>
</dbReference>
<sequence length="540" mass="60423">MRCSLLTSTALLAFVFLAIASASEQKTTKEYIQEANELLLRGKYSDAIKSYDTAIEKDPQNYLTYFKRATTLLTLSKHASAIRDFSRAIELKLDFDQAYYQRAKAYLKEGSYDGASNDIAKVFKGNKDKKLLATAKELKEKIALAKRLDTQIAQEFGGRKYDECVKTASKLVKISPLYIGPLKTRAACRIAVGDLEGASADLGRLVRISPNDLETLDRLANLYFVALNERNRGMEYIRMCLKSDPDNKPCKSTYMQLRGLERKISKLEEDRSKKKWNACNRVVAPVSGKGGLLEDVDGMYAQFIVSLGSSASAPSKLASYLADIACEGYSSTKKWDHALINCKRALDADPNNIDALIRQFDAQYEGDELDQARTTIGRLEQIVSDGRASSKQQQSVREQRMRLENKKRMIERKDYYKILGVARDATSTEIKRAHRKMAQQWHPDRYRGDLPKEKVEEKMAEVNEAYELLMDEEKRAQFDQGHDPNDPTGGAHAGGPFGSGGFGAGNPFVFQQGGGRPVFFQDGPGKHFSFQFGGSSGFPF</sequence>
<comment type="subcellular location">
    <subcellularLocation>
        <location evidence="1">Endoplasmic reticulum</location>
    </subcellularLocation>
</comment>
<dbReference type="EMBL" id="JANBTW010000010">
    <property type="protein sequence ID" value="KAJ2679673.1"/>
    <property type="molecule type" value="Genomic_DNA"/>
</dbReference>
<evidence type="ECO:0000256" key="6">
    <source>
        <dbReference type="SAM" id="MobiDB-lite"/>
    </source>
</evidence>
<dbReference type="SUPFAM" id="SSF46565">
    <property type="entry name" value="Chaperone J-domain"/>
    <property type="match status" value="1"/>
</dbReference>
<keyword evidence="3" id="KW-0256">Endoplasmic reticulum</keyword>
<proteinExistence type="predicted"/>
<evidence type="ECO:0000313" key="9">
    <source>
        <dbReference type="EMBL" id="KAJ2679673.1"/>
    </source>
</evidence>
<dbReference type="Proteomes" id="UP001151518">
    <property type="component" value="Unassembled WGS sequence"/>
</dbReference>
<feature type="repeat" description="TPR" evidence="4">
    <location>
        <begin position="28"/>
        <end position="61"/>
    </location>
</feature>
<evidence type="ECO:0000256" key="5">
    <source>
        <dbReference type="SAM" id="Coils"/>
    </source>
</evidence>
<dbReference type="PRINTS" id="PR00625">
    <property type="entry name" value="JDOMAIN"/>
</dbReference>
<feature type="region of interest" description="Disordered" evidence="6">
    <location>
        <begin position="478"/>
        <end position="498"/>
    </location>
</feature>
<protein>
    <recommendedName>
        <fullName evidence="8">J domain-containing protein</fullName>
    </recommendedName>
</protein>
<dbReference type="GO" id="GO:0051787">
    <property type="term" value="F:misfolded protein binding"/>
    <property type="evidence" value="ECO:0007669"/>
    <property type="project" value="TreeGrafter"/>
</dbReference>
<dbReference type="AlphaFoldDB" id="A0A9W8KYK2"/>
<organism evidence="9 10">
    <name type="scientific">Coemansia spiralis</name>
    <dbReference type="NCBI Taxonomy" id="417178"/>
    <lineage>
        <taxon>Eukaryota</taxon>
        <taxon>Fungi</taxon>
        <taxon>Fungi incertae sedis</taxon>
        <taxon>Zoopagomycota</taxon>
        <taxon>Kickxellomycotina</taxon>
        <taxon>Kickxellomycetes</taxon>
        <taxon>Kickxellales</taxon>
        <taxon>Kickxellaceae</taxon>
        <taxon>Coemansia</taxon>
    </lineage>
</organism>
<dbReference type="PROSITE" id="PS50076">
    <property type="entry name" value="DNAJ_2"/>
    <property type="match status" value="1"/>
</dbReference>
<name>A0A9W8KYK2_9FUNG</name>
<dbReference type="Pfam" id="PF13414">
    <property type="entry name" value="TPR_11"/>
    <property type="match status" value="1"/>
</dbReference>
<feature type="signal peptide" evidence="7">
    <location>
        <begin position="1"/>
        <end position="22"/>
    </location>
</feature>
<evidence type="ECO:0000256" key="3">
    <source>
        <dbReference type="ARBA" id="ARBA00022824"/>
    </source>
</evidence>
<comment type="caution">
    <text evidence="9">The sequence shown here is derived from an EMBL/GenBank/DDBJ whole genome shotgun (WGS) entry which is preliminary data.</text>
</comment>
<dbReference type="SMART" id="SM00271">
    <property type="entry name" value="DnaJ"/>
    <property type="match status" value="1"/>
</dbReference>